<keyword evidence="11" id="KW-1185">Reference proteome</keyword>
<dbReference type="GO" id="GO:0007165">
    <property type="term" value="P:signal transduction"/>
    <property type="evidence" value="ECO:0007669"/>
    <property type="project" value="UniProtKB-KW"/>
</dbReference>
<dbReference type="Pfam" id="PF02949">
    <property type="entry name" value="7tm_6"/>
    <property type="match status" value="1"/>
</dbReference>
<proteinExistence type="predicted"/>
<evidence type="ECO:0000256" key="7">
    <source>
        <dbReference type="ARBA" id="ARBA00023136"/>
    </source>
</evidence>
<evidence type="ECO:0000256" key="4">
    <source>
        <dbReference type="ARBA" id="ARBA00022692"/>
    </source>
</evidence>
<keyword evidence="7" id="KW-0472">Membrane</keyword>
<evidence type="ECO:0000256" key="2">
    <source>
        <dbReference type="ARBA" id="ARBA00022475"/>
    </source>
</evidence>
<dbReference type="VEuPathDB" id="VectorBase:ASTE002908"/>
<reference evidence="10" key="2">
    <citation type="submission" date="2020-05" db="UniProtKB">
        <authorList>
            <consortium name="EnsemblMetazoa"/>
        </authorList>
    </citation>
    <scope>IDENTIFICATION</scope>
    <source>
        <strain evidence="10">Indian</strain>
    </source>
</reference>
<dbReference type="VEuPathDB" id="VectorBase:ASTEI20_044262"/>
<organism evidence="10 11">
    <name type="scientific">Anopheles stephensi</name>
    <name type="common">Indo-Pakistan malaria mosquito</name>
    <dbReference type="NCBI Taxonomy" id="30069"/>
    <lineage>
        <taxon>Eukaryota</taxon>
        <taxon>Metazoa</taxon>
        <taxon>Ecdysozoa</taxon>
        <taxon>Arthropoda</taxon>
        <taxon>Hexapoda</taxon>
        <taxon>Insecta</taxon>
        <taxon>Pterygota</taxon>
        <taxon>Neoptera</taxon>
        <taxon>Endopterygota</taxon>
        <taxon>Diptera</taxon>
        <taxon>Nematocera</taxon>
        <taxon>Culicoidea</taxon>
        <taxon>Culicidae</taxon>
        <taxon>Anophelinae</taxon>
        <taxon>Anopheles</taxon>
    </lineage>
</organism>
<evidence type="ECO:0000256" key="1">
    <source>
        <dbReference type="ARBA" id="ARBA00004651"/>
    </source>
</evidence>
<reference evidence="11" key="1">
    <citation type="journal article" date="2014" name="Genome Biol.">
        <title>Genome analysis of a major urban malaria vector mosquito, Anopheles stephensi.</title>
        <authorList>
            <person name="Jiang X."/>
            <person name="Peery A."/>
            <person name="Hall A.B."/>
            <person name="Sharma A."/>
            <person name="Chen X.G."/>
            <person name="Waterhouse R.M."/>
            <person name="Komissarov A."/>
            <person name="Riehle M.M."/>
            <person name="Shouche Y."/>
            <person name="Sharakhova M.V."/>
            <person name="Lawson D."/>
            <person name="Pakpour N."/>
            <person name="Arensburger P."/>
            <person name="Davidson V.L."/>
            <person name="Eiglmeier K."/>
            <person name="Emrich S."/>
            <person name="George P."/>
            <person name="Kennedy R.C."/>
            <person name="Mane S.P."/>
            <person name="Maslen G."/>
            <person name="Oringanje C."/>
            <person name="Qi Y."/>
            <person name="Settlage R."/>
            <person name="Tojo M."/>
            <person name="Tubio J.M."/>
            <person name="Unger M.F."/>
            <person name="Wang B."/>
            <person name="Vernick K.D."/>
            <person name="Ribeiro J.M."/>
            <person name="James A.A."/>
            <person name="Michel K."/>
            <person name="Riehle M.A."/>
            <person name="Luckhart S."/>
            <person name="Sharakhov I.V."/>
            <person name="Tu Z."/>
        </authorList>
    </citation>
    <scope>NUCLEOTIDE SEQUENCE [LARGE SCALE GENOMIC DNA]</scope>
    <source>
        <strain evidence="11">Indian</strain>
    </source>
</reference>
<comment type="subcellular location">
    <subcellularLocation>
        <location evidence="1">Cell membrane</location>
        <topology evidence="1">Multi-pass membrane protein</topology>
    </subcellularLocation>
</comment>
<keyword evidence="8" id="KW-0675">Receptor</keyword>
<evidence type="ECO:0000256" key="6">
    <source>
        <dbReference type="ARBA" id="ARBA00022989"/>
    </source>
</evidence>
<dbReference type="STRING" id="30069.A0A182YJP9"/>
<dbReference type="Proteomes" id="UP000076408">
    <property type="component" value="Unassembled WGS sequence"/>
</dbReference>
<keyword evidence="5" id="KW-0552">Olfaction</keyword>
<evidence type="ECO:0000256" key="5">
    <source>
        <dbReference type="ARBA" id="ARBA00022725"/>
    </source>
</evidence>
<evidence type="ECO:0000256" key="3">
    <source>
        <dbReference type="ARBA" id="ARBA00022606"/>
    </source>
</evidence>
<protein>
    <submittedName>
        <fullName evidence="10">Uncharacterized protein</fullName>
    </submittedName>
</protein>
<keyword evidence="3" id="KW-0716">Sensory transduction</keyword>
<keyword evidence="9" id="KW-0807">Transducer</keyword>
<keyword evidence="2" id="KW-1003">Cell membrane</keyword>
<dbReference type="GO" id="GO:0004984">
    <property type="term" value="F:olfactory receptor activity"/>
    <property type="evidence" value="ECO:0007669"/>
    <property type="project" value="InterPro"/>
</dbReference>
<dbReference type="PANTHER" id="PTHR21137:SF35">
    <property type="entry name" value="ODORANT RECEPTOR 19A-RELATED"/>
    <property type="match status" value="1"/>
</dbReference>
<dbReference type="AlphaFoldDB" id="A0A182YJP9"/>
<dbReference type="EnsemblMetazoa" id="ASTEI08685-RA">
    <property type="protein sequence ID" value="ASTEI08685-PA"/>
    <property type="gene ID" value="ASTEI08685"/>
</dbReference>
<evidence type="ECO:0000313" key="11">
    <source>
        <dbReference type="Proteomes" id="UP000076408"/>
    </source>
</evidence>
<sequence>MELSPGKGKFPLVDLTIRGLKVMRFWNEKPAQTFSIFGLLLVVVYPIVWLIPSWLFIISSQDNLTLLMKAANEQIVFMAIFFKLCSFVINFHRWEQLFYDLQRAFTSVMDDQSLDIQGILGHVEKTAHFLTKGYTSVLCFNCALYGVFPMLFVAVKYAITGSHDVPLSTPIEANYFIPGYRTHFWLWLPLNVMLNVLLEMHGIALFLIECFTWSLVHATSCLFRVLQIQAHELSNQNERKDQWYAKFESFVSLHESVLRSARTLEEILSFQMLFLYMSTVFALCLMVMVLSLAFNDVFLLIAMICVIGYCLFQTFSFSYLGTELIEESGAVADAIFHSTWYNQSVNRQKDLCFVLMRAKKPVKLTAGKLFIVTRDSFTEVIKQAYTIFTLMSQFLEESAN</sequence>
<dbReference type="GO" id="GO:0005886">
    <property type="term" value="C:plasma membrane"/>
    <property type="evidence" value="ECO:0007669"/>
    <property type="project" value="UniProtKB-SubCell"/>
</dbReference>
<keyword evidence="6" id="KW-1133">Transmembrane helix</keyword>
<evidence type="ECO:0000256" key="8">
    <source>
        <dbReference type="ARBA" id="ARBA00023170"/>
    </source>
</evidence>
<dbReference type="PANTHER" id="PTHR21137">
    <property type="entry name" value="ODORANT RECEPTOR"/>
    <property type="match status" value="1"/>
</dbReference>
<dbReference type="GO" id="GO:0005549">
    <property type="term" value="F:odorant binding"/>
    <property type="evidence" value="ECO:0007669"/>
    <property type="project" value="InterPro"/>
</dbReference>
<dbReference type="InterPro" id="IPR004117">
    <property type="entry name" value="7tm6_olfct_rcpt"/>
</dbReference>
<evidence type="ECO:0000313" key="10">
    <source>
        <dbReference type="EnsemblMetazoa" id="ASTEI08685-PA"/>
    </source>
</evidence>
<evidence type="ECO:0000256" key="9">
    <source>
        <dbReference type="ARBA" id="ARBA00023224"/>
    </source>
</evidence>
<accession>A0A182YJP9</accession>
<keyword evidence="4" id="KW-0812">Transmembrane</keyword>
<dbReference type="VEuPathDB" id="VectorBase:ASTEI08685"/>
<name>A0A182YJP9_ANOST</name>
<dbReference type="OMA" id="PIEANYF"/>